<dbReference type="InterPro" id="IPR003609">
    <property type="entry name" value="Pan_app"/>
</dbReference>
<evidence type="ECO:0000256" key="3">
    <source>
        <dbReference type="ARBA" id="ARBA00023157"/>
    </source>
</evidence>
<keyword evidence="6" id="KW-0245">EGF-like domain</keyword>
<dbReference type="PROSITE" id="PS50026">
    <property type="entry name" value="EGF_3"/>
    <property type="match status" value="1"/>
</dbReference>
<dbReference type="InterPro" id="IPR000742">
    <property type="entry name" value="EGF"/>
</dbReference>
<evidence type="ECO:0000256" key="2">
    <source>
        <dbReference type="ARBA" id="ARBA00022729"/>
    </source>
</evidence>
<evidence type="ECO:0000313" key="10">
    <source>
        <dbReference type="EMBL" id="CAK7350787.1"/>
    </source>
</evidence>
<dbReference type="Pfam" id="PF00954">
    <property type="entry name" value="S_locus_glycop"/>
    <property type="match status" value="1"/>
</dbReference>
<name>A0AAV1SKL8_9ROSI</name>
<dbReference type="Pfam" id="PF08276">
    <property type="entry name" value="PAN_2"/>
    <property type="match status" value="1"/>
</dbReference>
<accession>A0AAV1SKL8</accession>
<evidence type="ECO:0000256" key="7">
    <source>
        <dbReference type="SAM" id="Phobius"/>
    </source>
</evidence>
<dbReference type="EMBL" id="CAWUPB010001184">
    <property type="protein sequence ID" value="CAK7350787.1"/>
    <property type="molecule type" value="Genomic_DNA"/>
</dbReference>
<comment type="catalytic activity">
    <reaction evidence="4">
        <text>L-threonyl-[protein] + ATP = O-phospho-L-threonyl-[protein] + ADP + H(+)</text>
        <dbReference type="Rhea" id="RHEA:46608"/>
        <dbReference type="Rhea" id="RHEA-COMP:11060"/>
        <dbReference type="Rhea" id="RHEA-COMP:11605"/>
        <dbReference type="ChEBI" id="CHEBI:15378"/>
        <dbReference type="ChEBI" id="CHEBI:30013"/>
        <dbReference type="ChEBI" id="CHEBI:30616"/>
        <dbReference type="ChEBI" id="CHEBI:61977"/>
        <dbReference type="ChEBI" id="CHEBI:456216"/>
        <dbReference type="EC" id="2.7.11.1"/>
    </reaction>
</comment>
<dbReference type="EC" id="2.7.11.1" evidence="1"/>
<keyword evidence="7" id="KW-0472">Membrane</keyword>
<gene>
    <name evidence="10" type="ORF">DCAF_LOCUS23527</name>
</gene>
<evidence type="ECO:0000256" key="1">
    <source>
        <dbReference type="ARBA" id="ARBA00012513"/>
    </source>
</evidence>
<dbReference type="SMART" id="SM00473">
    <property type="entry name" value="PAN_AP"/>
    <property type="match status" value="1"/>
</dbReference>
<dbReference type="AlphaFoldDB" id="A0AAV1SKL8"/>
<dbReference type="InterPro" id="IPR000858">
    <property type="entry name" value="S_locus_glycoprot_dom"/>
</dbReference>
<dbReference type="Proteomes" id="UP001314170">
    <property type="component" value="Unassembled WGS sequence"/>
</dbReference>
<dbReference type="GO" id="GO:0048544">
    <property type="term" value="P:recognition of pollen"/>
    <property type="evidence" value="ECO:0007669"/>
    <property type="project" value="InterPro"/>
</dbReference>
<feature type="transmembrane region" description="Helical" evidence="7">
    <location>
        <begin position="237"/>
        <end position="260"/>
    </location>
</feature>
<evidence type="ECO:0000256" key="4">
    <source>
        <dbReference type="ARBA" id="ARBA00047899"/>
    </source>
</evidence>
<evidence type="ECO:0000259" key="8">
    <source>
        <dbReference type="PROSITE" id="PS50026"/>
    </source>
</evidence>
<dbReference type="PROSITE" id="PS50948">
    <property type="entry name" value="PAN"/>
    <property type="match status" value="1"/>
</dbReference>
<protein>
    <recommendedName>
        <fullName evidence="1">non-specific serine/threonine protein kinase</fullName>
        <ecNumber evidence="1">2.7.11.1</ecNumber>
    </recommendedName>
</protein>
<comment type="caution">
    <text evidence="10">The sequence shown here is derived from an EMBL/GenBank/DDBJ whole genome shotgun (WGS) entry which is preliminary data.</text>
</comment>
<evidence type="ECO:0000259" key="9">
    <source>
        <dbReference type="PROSITE" id="PS50948"/>
    </source>
</evidence>
<dbReference type="GO" id="GO:0004674">
    <property type="term" value="F:protein serine/threonine kinase activity"/>
    <property type="evidence" value="ECO:0007669"/>
    <property type="project" value="UniProtKB-EC"/>
</dbReference>
<keyword evidence="7" id="KW-1133">Transmembrane helix</keyword>
<proteinExistence type="predicted"/>
<dbReference type="PANTHER" id="PTHR32444">
    <property type="entry name" value="BULB-TYPE LECTIN DOMAIN-CONTAINING PROTEIN"/>
    <property type="match status" value="1"/>
</dbReference>
<keyword evidence="3" id="KW-1015">Disulfide bond</keyword>
<comment type="caution">
    <text evidence="6">Lacks conserved residue(s) required for the propagation of feature annotation.</text>
</comment>
<feature type="domain" description="EGF-like" evidence="8">
    <location>
        <begin position="76"/>
        <end position="113"/>
    </location>
</feature>
<keyword evidence="11" id="KW-1185">Reference proteome</keyword>
<evidence type="ECO:0000313" key="11">
    <source>
        <dbReference type="Proteomes" id="UP001314170"/>
    </source>
</evidence>
<feature type="domain" description="Apple" evidence="9">
    <location>
        <begin position="135"/>
        <end position="217"/>
    </location>
</feature>
<keyword evidence="2" id="KW-0732">Signal</keyword>
<dbReference type="CDD" id="cd00053">
    <property type="entry name" value="EGF"/>
    <property type="match status" value="1"/>
</dbReference>
<evidence type="ECO:0000256" key="5">
    <source>
        <dbReference type="ARBA" id="ARBA00048679"/>
    </source>
</evidence>
<sequence length="347" mass="39543">MGTNSKPSWRSTPWPWRNQSSFENKKFVSNQDEISTVYTVPDDSLLLRTMLDHSGVIKALTWHEGDSQWREIWKAPLFPCDRYGHCGAYAICHLDFSSFECSCLPGYEPRYPKEWFTRDGSGGCVRKRLETSSMCGHGEGFMKVQNVLLPDTSAAVWLNKNMSPADCEHECKRNCSCSAYASIEIPGKGAGCVAWYGELIDAKYDTSESYDLHVRVDAIELAENARKSNSSYEKKKLAILVPISVASACLITILFTYLWLRKRAREEFRKNPYIEIKVEEGSSSINELTISAILSRYGNYGEEKALEIVDSSLKELYHPQEALRRHAKKLRNCPVLSLPFNFYQRLV</sequence>
<dbReference type="PANTHER" id="PTHR32444:SF130">
    <property type="entry name" value="RECEPTOR-LIKE SERINE_THREONINE-PROTEIN KINASE"/>
    <property type="match status" value="1"/>
</dbReference>
<comment type="catalytic activity">
    <reaction evidence="5">
        <text>L-seryl-[protein] + ATP = O-phospho-L-seryl-[protein] + ADP + H(+)</text>
        <dbReference type="Rhea" id="RHEA:17989"/>
        <dbReference type="Rhea" id="RHEA-COMP:9863"/>
        <dbReference type="Rhea" id="RHEA-COMP:11604"/>
        <dbReference type="ChEBI" id="CHEBI:15378"/>
        <dbReference type="ChEBI" id="CHEBI:29999"/>
        <dbReference type="ChEBI" id="CHEBI:30616"/>
        <dbReference type="ChEBI" id="CHEBI:83421"/>
        <dbReference type="ChEBI" id="CHEBI:456216"/>
        <dbReference type="EC" id="2.7.11.1"/>
    </reaction>
</comment>
<reference evidence="10 11" key="1">
    <citation type="submission" date="2024-01" db="EMBL/GenBank/DDBJ databases">
        <authorList>
            <person name="Waweru B."/>
        </authorList>
    </citation>
    <scope>NUCLEOTIDE SEQUENCE [LARGE SCALE GENOMIC DNA]</scope>
</reference>
<evidence type="ECO:0000256" key="6">
    <source>
        <dbReference type="PROSITE-ProRule" id="PRU00076"/>
    </source>
</evidence>
<organism evidence="10 11">
    <name type="scientific">Dovyalis caffra</name>
    <dbReference type="NCBI Taxonomy" id="77055"/>
    <lineage>
        <taxon>Eukaryota</taxon>
        <taxon>Viridiplantae</taxon>
        <taxon>Streptophyta</taxon>
        <taxon>Embryophyta</taxon>
        <taxon>Tracheophyta</taxon>
        <taxon>Spermatophyta</taxon>
        <taxon>Magnoliopsida</taxon>
        <taxon>eudicotyledons</taxon>
        <taxon>Gunneridae</taxon>
        <taxon>Pentapetalae</taxon>
        <taxon>rosids</taxon>
        <taxon>fabids</taxon>
        <taxon>Malpighiales</taxon>
        <taxon>Salicaceae</taxon>
        <taxon>Flacourtieae</taxon>
        <taxon>Dovyalis</taxon>
    </lineage>
</organism>
<dbReference type="CDD" id="cd01098">
    <property type="entry name" value="PAN_AP_plant"/>
    <property type="match status" value="1"/>
</dbReference>
<keyword evidence="7" id="KW-0812">Transmembrane</keyword>